<evidence type="ECO:0000313" key="13">
    <source>
        <dbReference type="EMBL" id="AKC03382.1"/>
    </source>
</evidence>
<evidence type="ECO:0000256" key="1">
    <source>
        <dbReference type="ARBA" id="ARBA00003344"/>
    </source>
</evidence>
<dbReference type="EMBL" id="KM875471">
    <property type="protein sequence ID" value="AKC03382.1"/>
    <property type="molecule type" value="Genomic_DNA"/>
</dbReference>
<evidence type="ECO:0000256" key="8">
    <source>
        <dbReference type="ARBA" id="ARBA00030145"/>
    </source>
</evidence>
<dbReference type="InterPro" id="IPR006834">
    <property type="entry name" value="Pox_A8"/>
</dbReference>
<evidence type="ECO:0000256" key="6">
    <source>
        <dbReference type="ARBA" id="ARBA00023159"/>
    </source>
</evidence>
<evidence type="ECO:0000256" key="10">
    <source>
        <dbReference type="ARBA" id="ARBA00034740"/>
    </source>
</evidence>
<evidence type="ECO:0000313" key="12">
    <source>
        <dbReference type="EMBL" id="AKC03253.1"/>
    </source>
</evidence>
<evidence type="ECO:0000313" key="17">
    <source>
        <dbReference type="Proteomes" id="UP000152300"/>
    </source>
</evidence>
<organism evidence="11 15">
    <name type="scientific">Bovine papular stomatitis virus</name>
    <dbReference type="NCBI Taxonomy" id="129727"/>
    <lineage>
        <taxon>Viruses</taxon>
        <taxon>Varidnaviria</taxon>
        <taxon>Bamfordvirae</taxon>
        <taxon>Nucleocytoviricota</taxon>
        <taxon>Pokkesviricetes</taxon>
        <taxon>Chitovirales</taxon>
        <taxon>Poxviridae</taxon>
        <taxon>Chordopoxvirinae</taxon>
        <taxon>Parapoxvirus</taxon>
        <taxon>Parapoxvirus bovinestomatitis</taxon>
    </lineage>
</organism>
<dbReference type="EMBL" id="KM875470">
    <property type="protein sequence ID" value="AKC03253.1"/>
    <property type="molecule type" value="Genomic_DNA"/>
</dbReference>
<keyword evidence="4" id="KW-0244">Early protein</keyword>
<reference evidence="16 17" key="2">
    <citation type="journal article" date="2015" name="Arch. Virol.">
        <title>Coinfection with multiple strains of bovine papular stomatitis virus.</title>
        <authorList>
            <person name="Huang T."/>
            <person name="Tulman E.R."/>
            <person name="Diel D.G."/>
            <person name="Khatiwada S."/>
            <person name="Sims W."/>
            <person name="Edwards J.F."/>
            <person name="Wen X."/>
            <person name="Kutish G.F."/>
            <person name="Rock D.L."/>
            <person name="Delhon G."/>
        </authorList>
    </citation>
    <scope>NUCLEOTIDE SEQUENCE [LARGE SCALE GENOMIC DNA]</scope>
    <source>
        <strain evidence="14">BV-TX09c1</strain>
        <strain evidence="12">BV-TX09c15</strain>
        <strain evidence="13">BV-TX09c5</strain>
    </source>
</reference>
<dbReference type="OrthoDB" id="7730at10239"/>
<dbReference type="RefSeq" id="NP_957993.1">
    <property type="nucleotide sequence ID" value="NC_005337.1"/>
</dbReference>
<comment type="function">
    <text evidence="1">Acts with RNA polymerase to initiate transcription from intermediate gene promoters.</text>
</comment>
<comment type="similarity">
    <text evidence="10">Belongs to the orthopoxvirus OPG134 family.</text>
</comment>
<dbReference type="EMBL" id="KM875472">
    <property type="protein sequence ID" value="AKC03510.1"/>
    <property type="molecule type" value="Genomic_DNA"/>
</dbReference>
<keyword evidence="5" id="KW-0805">Transcription regulation</keyword>
<dbReference type="Proteomes" id="UP000163391">
    <property type="component" value="Segment"/>
</dbReference>
<evidence type="ECO:0000256" key="7">
    <source>
        <dbReference type="ARBA" id="ARBA00023163"/>
    </source>
</evidence>
<dbReference type="Proteomes" id="UP000152300">
    <property type="component" value="Segment"/>
</dbReference>
<evidence type="ECO:0000256" key="3">
    <source>
        <dbReference type="ARBA" id="ARBA00015634"/>
    </source>
</evidence>
<dbReference type="Proteomes" id="UP000104372">
    <property type="component" value="Segment"/>
</dbReference>
<evidence type="ECO:0000256" key="2">
    <source>
        <dbReference type="ARBA" id="ARBA00011528"/>
    </source>
</evidence>
<keyword evidence="15" id="KW-1185">Reference proteome</keyword>
<dbReference type="Proteomes" id="UP000136698">
    <property type="component" value="Segment"/>
</dbReference>
<evidence type="ECO:0000313" key="11">
    <source>
        <dbReference type="EMBL" id="AAR98441.1"/>
    </source>
</evidence>
<gene>
    <name evidence="12" type="ORF">BVTX09c15_084</name>
    <name evidence="14" type="ORF">BVTX09c1_084</name>
    <name evidence="13" type="ORF">BVTX09c5_084</name>
</gene>
<dbReference type="Pfam" id="PF04745">
    <property type="entry name" value="Pox_A8"/>
    <property type="match status" value="1"/>
</dbReference>
<dbReference type="EMBL" id="AY386265">
    <property type="protein sequence ID" value="AAR98441.1"/>
    <property type="molecule type" value="Genomic_DNA"/>
</dbReference>
<evidence type="ECO:0000313" key="15">
    <source>
        <dbReference type="Proteomes" id="UP000104372"/>
    </source>
</evidence>
<evidence type="ECO:0000256" key="4">
    <source>
        <dbReference type="ARBA" id="ARBA00022518"/>
    </source>
</evidence>
<evidence type="ECO:0000256" key="5">
    <source>
        <dbReference type="ARBA" id="ARBA00023015"/>
    </source>
</evidence>
<evidence type="ECO:0000256" key="9">
    <source>
        <dbReference type="ARBA" id="ARBA00030405"/>
    </source>
</evidence>
<reference evidence="11 15" key="1">
    <citation type="journal article" date="2004" name="J. Virol.">
        <title>Genomes of the parapoxviruses ORF virus and bovine papular stomatitis virus.</title>
        <authorList>
            <person name="Delhon G."/>
            <person name="Tulman E.R."/>
            <person name="Afonso C.L."/>
            <person name="Lu Z."/>
            <person name="de la Concha-Bermejillo A."/>
            <person name="Lehmkuhl H.D."/>
            <person name="Piccone M.E."/>
            <person name="Kutish G.F."/>
            <person name="Rock D.L."/>
        </authorList>
    </citation>
    <scope>NUCLEOTIDE SEQUENCE [LARGE SCALE GENOMIC DNA]</scope>
    <source>
        <strain evidence="11 15">BV-AR02</strain>
    </source>
</reference>
<sequence length="307" mass="34714">MFQPVPDMSVEADIKLGDVSVDATRAGAREKTVFFARNKRMYPHRSKDEERKLSLGFFLQRLDFLTSKEVNLQFRSLDAVKTETVLKKNNVLVAPYILIATLAGRGFRLTETMVEIYFPELYRETSKRFRFGAQIRIIQEFMGYATDSYHTYDFETYFAFMALVIRGADTDVEAFDVRPESGLVRSLTEITYRLYVMQLRSDAAQWSVSTGSVVSQVVNTVLTVVCELADRAEAEGAVPVCDLARENPLSVEDLRKYGTRMRALLTTMTRARSFKINRRDRDALSRFCRLAPGATSCPTSGCSASSA</sequence>
<comment type="subunit">
    <text evidence="2">Heterodimer of a 45 kDa (A23R) and a 32 kDa (A8R) subunit to form the virus intermediate transcription factor (VITF)-3.</text>
</comment>
<protein>
    <recommendedName>
        <fullName evidence="3">Intermediate transcription factor 3 small subunit</fullName>
    </recommendedName>
    <alternativeName>
        <fullName evidence="9">VITF-3 32 kDa subunit</fullName>
    </alternativeName>
    <alternativeName>
        <fullName evidence="8">VITF-3 small subunit</fullName>
    </alternativeName>
</protein>
<keyword evidence="6" id="KW-0010">Activator</keyword>
<accession>Q6TVA4</accession>
<dbReference type="KEGG" id="vg:2947860"/>
<evidence type="ECO:0000313" key="14">
    <source>
        <dbReference type="EMBL" id="AKC03510.1"/>
    </source>
</evidence>
<name>Q6TVA4_9POXV</name>
<proteinExistence type="inferred from homology"/>
<evidence type="ECO:0000313" key="16">
    <source>
        <dbReference type="Proteomes" id="UP000136698"/>
    </source>
</evidence>
<keyword evidence="7" id="KW-0804">Transcription</keyword>